<evidence type="ECO:0000313" key="1">
    <source>
        <dbReference type="EMBL" id="UYV82280.1"/>
    </source>
</evidence>
<evidence type="ECO:0000313" key="2">
    <source>
        <dbReference type="Proteomes" id="UP001235939"/>
    </source>
</evidence>
<sequence length="76" mass="8234">MEETPGNELPAEELQQQTAIALEMKQLSPSPGKVSRMLKLIHVRDALAARGSPAGQEKIYAAAAEALRRISEDAYS</sequence>
<name>A0ABY6LRD0_9ARAC</name>
<organism evidence="1 2">
    <name type="scientific">Cordylochernes scorpioides</name>
    <dbReference type="NCBI Taxonomy" id="51811"/>
    <lineage>
        <taxon>Eukaryota</taxon>
        <taxon>Metazoa</taxon>
        <taxon>Ecdysozoa</taxon>
        <taxon>Arthropoda</taxon>
        <taxon>Chelicerata</taxon>
        <taxon>Arachnida</taxon>
        <taxon>Pseudoscorpiones</taxon>
        <taxon>Cheliferoidea</taxon>
        <taxon>Chernetidae</taxon>
        <taxon>Cordylochernes</taxon>
    </lineage>
</organism>
<keyword evidence="2" id="KW-1185">Reference proteome</keyword>
<accession>A0ABY6LRD0</accession>
<protein>
    <submittedName>
        <fullName evidence="1">Uncharacterized protein</fullName>
    </submittedName>
</protein>
<dbReference type="EMBL" id="CP092883">
    <property type="protein sequence ID" value="UYV82280.1"/>
    <property type="molecule type" value="Genomic_DNA"/>
</dbReference>
<gene>
    <name evidence="1" type="ORF">LAZ67_21001568</name>
</gene>
<dbReference type="Proteomes" id="UP001235939">
    <property type="component" value="Chromosome 21"/>
</dbReference>
<proteinExistence type="predicted"/>
<reference evidence="1 2" key="1">
    <citation type="submission" date="2022-01" db="EMBL/GenBank/DDBJ databases">
        <title>A chromosomal length assembly of Cordylochernes scorpioides.</title>
        <authorList>
            <person name="Zeh D."/>
            <person name="Zeh J."/>
        </authorList>
    </citation>
    <scope>NUCLEOTIDE SEQUENCE [LARGE SCALE GENOMIC DNA]</scope>
    <source>
        <strain evidence="1">IN4F17</strain>
        <tissue evidence="1">Whole Body</tissue>
    </source>
</reference>